<dbReference type="GO" id="GO:0000162">
    <property type="term" value="P:L-tryptophan biosynthetic process"/>
    <property type="evidence" value="ECO:0007669"/>
    <property type="project" value="TreeGrafter"/>
</dbReference>
<dbReference type="STRING" id="304371.MCP_0907"/>
<reference evidence="15 16" key="2">
    <citation type="journal article" date="2008" name="Int. J. Syst. Evol. Microbiol.">
        <title>Methanocella paludicola gen. nov., sp. nov., a methane-producing archaeon, the first isolate of the lineage 'Rice Cluster I', and proposal of the new archaeal order Methanocellales ord. nov.</title>
        <authorList>
            <person name="Sakai S."/>
            <person name="Imachi H."/>
            <person name="Hanada S."/>
            <person name="Ohashi A."/>
            <person name="Harada H."/>
            <person name="Kamagata Y."/>
        </authorList>
    </citation>
    <scope>NUCLEOTIDE SEQUENCE [LARGE SCALE GENOMIC DNA]</scope>
    <source>
        <strain evidence="16">DSM 17711 / JCM 13418 / NBRC 101707 / SANAE</strain>
    </source>
</reference>
<dbReference type="InterPro" id="IPR013785">
    <property type="entry name" value="Aldolase_TIM"/>
</dbReference>
<evidence type="ECO:0000256" key="11">
    <source>
        <dbReference type="ARBA" id="ARBA00030547"/>
    </source>
</evidence>
<proteinExistence type="inferred from homology"/>
<dbReference type="AlphaFoldDB" id="D1YX07"/>
<dbReference type="PATRIC" id="fig|304371.9.peg.933"/>
<dbReference type="GO" id="GO:0006207">
    <property type="term" value="P:'de novo' pyrimidine nucleobase biosynthetic process"/>
    <property type="evidence" value="ECO:0007669"/>
    <property type="project" value="InterPro"/>
</dbReference>
<dbReference type="PANTHER" id="PTHR43090:SF7">
    <property type="entry name" value="1-(5-PHOSPHORIBOSYL)-5-[(5-PHOSPHORIBOSYLAMINO)METHYLIDENEAMINO] IMIDAZOLE-4-CARBOXAMIDE ISOMERASE"/>
    <property type="match status" value="1"/>
</dbReference>
<dbReference type="FunFam" id="3.20.20.70:FF:000009">
    <property type="entry name" value="1-(5-phosphoribosyl)-5-[(5-phosphoribosylamino)methylideneamino] imidazole-4-carboxamide isomerase"/>
    <property type="match status" value="1"/>
</dbReference>
<dbReference type="NCBIfam" id="TIGR00007">
    <property type="entry name" value="1-(5-phosphoribosyl)-5-[(5-phosphoribosylamino)methylideneamino]imidazole-4-carboxamide isomerase"/>
    <property type="match status" value="1"/>
</dbReference>
<keyword evidence="7 12" id="KW-0963">Cytoplasm</keyword>
<reference evidence="15 16" key="1">
    <citation type="journal article" date="2007" name="Appl. Environ. Microbiol.">
        <title>Isolation of key methanogens for global methane emission from rice paddy fields: a novel isolate affiliated with the clone cluster rice cluster I.</title>
        <authorList>
            <person name="Sakai S."/>
            <person name="Imachi H."/>
            <person name="Sekiguchi Y."/>
            <person name="Ohashi A."/>
            <person name="Harada H."/>
            <person name="Kamagata Y."/>
        </authorList>
    </citation>
    <scope>NUCLEOTIDE SEQUENCE [LARGE SCALE GENOMIC DNA]</scope>
    <source>
        <strain evidence="16">DSM 17711 / JCM 13418 / NBRC 101707 / SANAE</strain>
    </source>
</reference>
<dbReference type="eggNOG" id="arCOG00618">
    <property type="taxonomic scope" value="Archaea"/>
</dbReference>
<dbReference type="GO" id="GO:0000105">
    <property type="term" value="P:L-histidine biosynthetic process"/>
    <property type="evidence" value="ECO:0007669"/>
    <property type="project" value="UniProtKB-UniRule"/>
</dbReference>
<evidence type="ECO:0000256" key="3">
    <source>
        <dbReference type="ARBA" id="ARBA00005133"/>
    </source>
</evidence>
<dbReference type="PROSITE" id="PS00912">
    <property type="entry name" value="DHODEHASE_2"/>
    <property type="match status" value="1"/>
</dbReference>
<comment type="pathway">
    <text evidence="3 12 14">Amino-acid biosynthesis; L-histidine biosynthesis; L-histidine from 5-phospho-alpha-D-ribose 1-diphosphate: step 4/9.</text>
</comment>
<evidence type="ECO:0000256" key="9">
    <source>
        <dbReference type="ARBA" id="ARBA00023102"/>
    </source>
</evidence>
<gene>
    <name evidence="12 15" type="primary">hisA</name>
    <name evidence="15" type="ordered locus">MCP_0907</name>
</gene>
<dbReference type="Pfam" id="PF00977">
    <property type="entry name" value="His_biosynth"/>
    <property type="match status" value="1"/>
</dbReference>
<dbReference type="FunCoup" id="D1YX07">
    <property type="interactions" value="126"/>
</dbReference>
<organism evidence="15 16">
    <name type="scientific">Methanocella paludicola (strain DSM 17711 / JCM 13418 / NBRC 101707 / SANAE)</name>
    <dbReference type="NCBI Taxonomy" id="304371"/>
    <lineage>
        <taxon>Archaea</taxon>
        <taxon>Methanobacteriati</taxon>
        <taxon>Methanobacteriota</taxon>
        <taxon>Stenosarchaea group</taxon>
        <taxon>Methanomicrobia</taxon>
        <taxon>Methanocellales</taxon>
        <taxon>Methanocellaceae</taxon>
        <taxon>Methanocella</taxon>
    </lineage>
</organism>
<dbReference type="Proteomes" id="UP000001882">
    <property type="component" value="Chromosome"/>
</dbReference>
<dbReference type="UniPathway" id="UPA00031">
    <property type="reaction ID" value="UER00009"/>
</dbReference>
<comment type="similarity">
    <text evidence="4 12 13">Belongs to the HisA/HisF family.</text>
</comment>
<evidence type="ECO:0000313" key="15">
    <source>
        <dbReference type="EMBL" id="BAI60979.1"/>
    </source>
</evidence>
<keyword evidence="16" id="KW-1185">Reference proteome</keyword>
<dbReference type="InterPro" id="IPR011060">
    <property type="entry name" value="RibuloseP-bd_barrel"/>
</dbReference>
<dbReference type="Gene3D" id="3.20.20.70">
    <property type="entry name" value="Aldolase class I"/>
    <property type="match status" value="1"/>
</dbReference>
<evidence type="ECO:0000313" key="16">
    <source>
        <dbReference type="Proteomes" id="UP000001882"/>
    </source>
</evidence>
<evidence type="ECO:0000256" key="5">
    <source>
        <dbReference type="ARBA" id="ARBA00012550"/>
    </source>
</evidence>
<dbReference type="InterPro" id="IPR006063">
    <property type="entry name" value="HisA_bact_arch"/>
</dbReference>
<feature type="active site" description="Proton acceptor" evidence="12">
    <location>
        <position position="9"/>
    </location>
</feature>
<reference evidence="16" key="3">
    <citation type="journal article" date="2011" name="PLoS ONE">
        <title>Genome sequence of a mesophilic hydrogenotrophic methanogen Methanocella paludicola, the first cultivated representative of the order Methanocellales.</title>
        <authorList>
            <person name="Sakai S."/>
            <person name="Takaki Y."/>
            <person name="Shimamura S."/>
            <person name="Sekine M."/>
            <person name="Tajima T."/>
            <person name="Kosugi H."/>
            <person name="Ichikawa N."/>
            <person name="Tasumi E."/>
            <person name="Hiraki A.T."/>
            <person name="Shimizu A."/>
            <person name="Kato Y."/>
            <person name="Nishiko R."/>
            <person name="Mori K."/>
            <person name="Fujita N."/>
            <person name="Imachi H."/>
            <person name="Takai K."/>
        </authorList>
    </citation>
    <scope>NUCLEOTIDE SEQUENCE [LARGE SCALE GENOMIC DNA]</scope>
    <source>
        <strain evidence="16">DSM 17711 / JCM 13418 / NBRC 101707 / SANAE</strain>
    </source>
</reference>
<dbReference type="OrthoDB" id="52866at2157"/>
<evidence type="ECO:0000256" key="2">
    <source>
        <dbReference type="ARBA" id="ARBA00004496"/>
    </source>
</evidence>
<name>D1YX07_METPS</name>
<dbReference type="RefSeq" id="WP_012899658.1">
    <property type="nucleotide sequence ID" value="NC_013665.1"/>
</dbReference>
<keyword evidence="10 12" id="KW-0413">Isomerase</keyword>
<dbReference type="GeneID" id="8680937"/>
<evidence type="ECO:0000256" key="7">
    <source>
        <dbReference type="ARBA" id="ARBA00022490"/>
    </source>
</evidence>
<evidence type="ECO:0000256" key="10">
    <source>
        <dbReference type="ARBA" id="ARBA00023235"/>
    </source>
</evidence>
<dbReference type="InterPro" id="IPR006062">
    <property type="entry name" value="His_biosynth"/>
</dbReference>
<evidence type="ECO:0000256" key="1">
    <source>
        <dbReference type="ARBA" id="ARBA00000901"/>
    </source>
</evidence>
<dbReference type="GO" id="GO:0005737">
    <property type="term" value="C:cytoplasm"/>
    <property type="evidence" value="ECO:0007669"/>
    <property type="project" value="UniProtKB-SubCell"/>
</dbReference>
<keyword evidence="9 12" id="KW-0368">Histidine biosynthesis</keyword>
<dbReference type="InterPro" id="IPR001295">
    <property type="entry name" value="Dihydroorotate_DH_CS"/>
</dbReference>
<evidence type="ECO:0000256" key="4">
    <source>
        <dbReference type="ARBA" id="ARBA00009667"/>
    </source>
</evidence>
<dbReference type="GO" id="GO:0016627">
    <property type="term" value="F:oxidoreductase activity, acting on the CH-CH group of donors"/>
    <property type="evidence" value="ECO:0007669"/>
    <property type="project" value="InterPro"/>
</dbReference>
<dbReference type="EMBL" id="AP011532">
    <property type="protein sequence ID" value="BAI60979.1"/>
    <property type="molecule type" value="Genomic_DNA"/>
</dbReference>
<keyword evidence="8 12" id="KW-0028">Amino-acid biosynthesis</keyword>
<feature type="active site" description="Proton donor" evidence="12">
    <location>
        <position position="131"/>
    </location>
</feature>
<dbReference type="SUPFAM" id="SSF51366">
    <property type="entry name" value="Ribulose-phoshate binding barrel"/>
    <property type="match status" value="1"/>
</dbReference>
<evidence type="ECO:0000256" key="8">
    <source>
        <dbReference type="ARBA" id="ARBA00022605"/>
    </source>
</evidence>
<comment type="catalytic activity">
    <reaction evidence="1 12 14">
        <text>1-(5-phospho-beta-D-ribosyl)-5-[(5-phospho-beta-D-ribosylamino)methylideneamino]imidazole-4-carboxamide = 5-[(5-phospho-1-deoxy-D-ribulos-1-ylimino)methylamino]-1-(5-phospho-beta-D-ribosyl)imidazole-4-carboxamide</text>
        <dbReference type="Rhea" id="RHEA:15469"/>
        <dbReference type="ChEBI" id="CHEBI:58435"/>
        <dbReference type="ChEBI" id="CHEBI:58525"/>
        <dbReference type="EC" id="5.3.1.16"/>
    </reaction>
</comment>
<evidence type="ECO:0000256" key="6">
    <source>
        <dbReference type="ARBA" id="ARBA00018464"/>
    </source>
</evidence>
<dbReference type="InterPro" id="IPR044524">
    <property type="entry name" value="Isoase_HisA-like"/>
</dbReference>
<evidence type="ECO:0000256" key="14">
    <source>
        <dbReference type="RuleBase" id="RU003658"/>
    </source>
</evidence>
<dbReference type="CDD" id="cd04732">
    <property type="entry name" value="HisA"/>
    <property type="match status" value="1"/>
</dbReference>
<dbReference type="InParanoid" id="D1YX07"/>
<protein>
    <recommendedName>
        <fullName evidence="6 12">1-(5-phosphoribosyl)-5-[(5-phosphoribosylamino)methylideneamino] imidazole-4-carboxamide isomerase</fullName>
        <ecNumber evidence="5 12">5.3.1.16</ecNumber>
    </recommendedName>
    <alternativeName>
        <fullName evidence="11 12">Phosphoribosylformimino-5-aminoimidazole carboxamide ribotide isomerase</fullName>
    </alternativeName>
</protein>
<dbReference type="PANTHER" id="PTHR43090">
    <property type="entry name" value="1-(5-PHOSPHORIBOSYL)-5-[(5-PHOSPHORIBOSYLAMINO)METHYLIDENEAMINO] IMIDAZOLE-4-CARBOXAMIDE ISOMERASE"/>
    <property type="match status" value="1"/>
</dbReference>
<sequence length="239" mass="25489">MFEVIPAIDLKGGKVVQLVQGVPGTEMVSIDDYLSVAEDFVSQGAKWLHIIDLDGALSGDRKNARIVEDIIKHYNVKIQVGGGIRDYPTARRLLDMGVTRVILGTAAIKEPELVCEIAANYDDVSVMVSLDSKKGEVLVEGWKESSGKSTIEMGKLFENMGAGSILYTNVDVEGLLKGVNESPVKELVSSVSIPVIASGGITTLQDVVTIKNTGAAGVVIGSALYKHLFTLKEAIDTIS</sequence>
<dbReference type="KEGG" id="mpd:MCP_0907"/>
<dbReference type="NCBIfam" id="NF010112">
    <property type="entry name" value="PRK13585.1"/>
    <property type="match status" value="1"/>
</dbReference>
<comment type="subcellular location">
    <subcellularLocation>
        <location evidence="2 12 14">Cytoplasm</location>
    </subcellularLocation>
</comment>
<dbReference type="InterPro" id="IPR023016">
    <property type="entry name" value="HisA/PriA"/>
</dbReference>
<dbReference type="GO" id="GO:0003949">
    <property type="term" value="F:1-(5-phosphoribosyl)-5-[(5-phosphoribosylamino)methylideneamino]imidazole-4-carboxamide isomerase activity"/>
    <property type="evidence" value="ECO:0007669"/>
    <property type="project" value="UniProtKB-UniRule"/>
</dbReference>
<dbReference type="EC" id="5.3.1.16" evidence="5 12"/>
<evidence type="ECO:0000256" key="13">
    <source>
        <dbReference type="RuleBase" id="RU003657"/>
    </source>
</evidence>
<accession>D1YX07</accession>
<evidence type="ECO:0000256" key="12">
    <source>
        <dbReference type="HAMAP-Rule" id="MF_01014"/>
    </source>
</evidence>
<dbReference type="HAMAP" id="MF_01014">
    <property type="entry name" value="HisA"/>
    <property type="match status" value="1"/>
</dbReference>